<keyword evidence="3" id="KW-1185">Reference proteome</keyword>
<dbReference type="Proteomes" id="UP000006514">
    <property type="component" value="Unassembled WGS sequence"/>
</dbReference>
<reference evidence="3" key="1">
    <citation type="journal article" date="2012" name="Science">
        <title>The Paleozoic origin of enzymatic lignin decomposition reconstructed from 31 fungal genomes.</title>
        <authorList>
            <person name="Floudas D."/>
            <person name="Binder M."/>
            <person name="Riley R."/>
            <person name="Barry K."/>
            <person name="Blanchette R.A."/>
            <person name="Henrissat B."/>
            <person name="Martinez A.T."/>
            <person name="Otillar R."/>
            <person name="Spatafora J.W."/>
            <person name="Yadav J.S."/>
            <person name="Aerts A."/>
            <person name="Benoit I."/>
            <person name="Boyd A."/>
            <person name="Carlson A."/>
            <person name="Copeland A."/>
            <person name="Coutinho P.M."/>
            <person name="de Vries R.P."/>
            <person name="Ferreira P."/>
            <person name="Findley K."/>
            <person name="Foster B."/>
            <person name="Gaskell J."/>
            <person name="Glotzer D."/>
            <person name="Gorecki P."/>
            <person name="Heitman J."/>
            <person name="Hesse C."/>
            <person name="Hori C."/>
            <person name="Igarashi K."/>
            <person name="Jurgens J.A."/>
            <person name="Kallen N."/>
            <person name="Kersten P."/>
            <person name="Kohler A."/>
            <person name="Kuees U."/>
            <person name="Kumar T.K.A."/>
            <person name="Kuo A."/>
            <person name="LaButti K."/>
            <person name="Larrondo L.F."/>
            <person name="Lindquist E."/>
            <person name="Ling A."/>
            <person name="Lombard V."/>
            <person name="Lucas S."/>
            <person name="Lundell T."/>
            <person name="Martin R."/>
            <person name="McLaughlin D.J."/>
            <person name="Morgenstern I."/>
            <person name="Morin E."/>
            <person name="Murat C."/>
            <person name="Nagy L.G."/>
            <person name="Nolan M."/>
            <person name="Ohm R.A."/>
            <person name="Patyshakuliyeva A."/>
            <person name="Rokas A."/>
            <person name="Ruiz-Duenas F.J."/>
            <person name="Sabat G."/>
            <person name="Salamov A."/>
            <person name="Samejima M."/>
            <person name="Schmutz J."/>
            <person name="Slot J.C."/>
            <person name="St John F."/>
            <person name="Stenlid J."/>
            <person name="Sun H."/>
            <person name="Sun S."/>
            <person name="Syed K."/>
            <person name="Tsang A."/>
            <person name="Wiebenga A."/>
            <person name="Young D."/>
            <person name="Pisabarro A."/>
            <person name="Eastwood D.C."/>
            <person name="Martin F."/>
            <person name="Cullen D."/>
            <person name="Grigoriev I.V."/>
            <person name="Hibbett D.S."/>
        </authorList>
    </citation>
    <scope>NUCLEOTIDE SEQUENCE [LARGE SCALE GENOMIC DNA]</scope>
    <source>
        <strain evidence="3">TFB10046</strain>
    </source>
</reference>
<evidence type="ECO:0000313" key="3">
    <source>
        <dbReference type="Proteomes" id="UP000006514"/>
    </source>
</evidence>
<feature type="region of interest" description="Disordered" evidence="1">
    <location>
        <begin position="1"/>
        <end position="25"/>
    </location>
</feature>
<organism evidence="2 3">
    <name type="scientific">Auricularia subglabra (strain TFB-10046 / SS5)</name>
    <name type="common">White-rot fungus</name>
    <name type="synonym">Auricularia delicata (strain TFB10046)</name>
    <dbReference type="NCBI Taxonomy" id="717982"/>
    <lineage>
        <taxon>Eukaryota</taxon>
        <taxon>Fungi</taxon>
        <taxon>Dikarya</taxon>
        <taxon>Basidiomycota</taxon>
        <taxon>Agaricomycotina</taxon>
        <taxon>Agaricomycetes</taxon>
        <taxon>Auriculariales</taxon>
        <taxon>Auriculariaceae</taxon>
        <taxon>Auricularia</taxon>
    </lineage>
</organism>
<evidence type="ECO:0000256" key="1">
    <source>
        <dbReference type="SAM" id="MobiDB-lite"/>
    </source>
</evidence>
<evidence type="ECO:0000313" key="2">
    <source>
        <dbReference type="EMBL" id="EJD33388.1"/>
    </source>
</evidence>
<sequence>MDSRDDDVCIQGQVTQDGSGADKREKACNIRVTQSTMAPTLQSSPANNVDIITHAQSVPVSHTASTSSGDSERDELETTLLAFFDLCARGPLDPSVELPTISALEGVSDTFATAWLKPYSDKWTELRHADDTMRLQIRTNMLEYMKRRGIMKEFKRVRPVLRQHRQMSQEDGHAVISKGYGLGQQSFSTSPLSTARRPAERPEEQRRAASHRLRRLHLMWAPLGESPRRTRRFEVNRTEVRDRKGSRARLWVHHARVGQRVSTV</sequence>
<feature type="compositionally biased region" description="Basic and acidic residues" evidence="1">
    <location>
        <begin position="197"/>
        <end position="207"/>
    </location>
</feature>
<dbReference type="KEGG" id="adl:AURDEDRAFT_189078"/>
<feature type="compositionally biased region" description="Polar residues" evidence="1">
    <location>
        <begin position="184"/>
        <end position="193"/>
    </location>
</feature>
<gene>
    <name evidence="2" type="ORF">AURDEDRAFT_189078</name>
</gene>
<accession>J0WM28</accession>
<proteinExistence type="predicted"/>
<feature type="region of interest" description="Disordered" evidence="1">
    <location>
        <begin position="184"/>
        <end position="208"/>
    </location>
</feature>
<name>J0WM28_AURST</name>
<feature type="non-terminal residue" evidence="2">
    <location>
        <position position="264"/>
    </location>
</feature>
<protein>
    <submittedName>
        <fullName evidence="2">Uncharacterized protein</fullName>
    </submittedName>
</protein>
<dbReference type="InParanoid" id="J0WM28"/>
<dbReference type="AlphaFoldDB" id="J0WM28"/>
<dbReference type="EMBL" id="JH688256">
    <property type="protein sequence ID" value="EJD33388.1"/>
    <property type="molecule type" value="Genomic_DNA"/>
</dbReference>